<reference evidence="1 2" key="1">
    <citation type="submission" date="2016-10" db="EMBL/GenBank/DDBJ databases">
        <authorList>
            <person name="de Groot N.N."/>
        </authorList>
    </citation>
    <scope>NUCLEOTIDE SEQUENCE [LARGE SCALE GENOMIC DNA]</scope>
    <source>
        <strain evidence="1 2">CGMCC 1.7031</strain>
    </source>
</reference>
<dbReference type="Proteomes" id="UP000199354">
    <property type="component" value="Unassembled WGS sequence"/>
</dbReference>
<dbReference type="OrthoDB" id="1363057at2"/>
<accession>A0A1G5KKG6</accession>
<dbReference type="RefSeq" id="WP_091147399.1">
    <property type="nucleotide sequence ID" value="NZ_FMVF01000050.1"/>
</dbReference>
<evidence type="ECO:0000313" key="2">
    <source>
        <dbReference type="Proteomes" id="UP000199354"/>
    </source>
</evidence>
<dbReference type="AlphaFoldDB" id="A0A1G5KKG6"/>
<protein>
    <submittedName>
        <fullName evidence="1">Uncharacterized protein</fullName>
    </submittedName>
</protein>
<sequence length="168" mass="20145">MIKKILFIYFIFIQTPNIVTIKELYQGKGVIFNESYKFPFKGTNYKEPVTPNLNQIIRSENILYKDYYKYRKSVLDSFRSNYKINSKYLKSKNVQKKFSKFNRQYAGYTNQIGDTIIYIGLFNFNNLKKAENYFENWDTILFLGSGGFYEGNQEFYEINLNQNKIEFN</sequence>
<evidence type="ECO:0000313" key="1">
    <source>
        <dbReference type="EMBL" id="SCZ01107.1"/>
    </source>
</evidence>
<proteinExistence type="predicted"/>
<name>A0A1G5KKG6_9FLAO</name>
<dbReference type="EMBL" id="FMVF01000050">
    <property type="protein sequence ID" value="SCZ01107.1"/>
    <property type="molecule type" value="Genomic_DNA"/>
</dbReference>
<gene>
    <name evidence="1" type="ORF">SAMN02927903_03354</name>
</gene>
<organism evidence="1 2">
    <name type="scientific">Flavobacterium caeni</name>
    <dbReference type="NCBI Taxonomy" id="490189"/>
    <lineage>
        <taxon>Bacteria</taxon>
        <taxon>Pseudomonadati</taxon>
        <taxon>Bacteroidota</taxon>
        <taxon>Flavobacteriia</taxon>
        <taxon>Flavobacteriales</taxon>
        <taxon>Flavobacteriaceae</taxon>
        <taxon>Flavobacterium</taxon>
    </lineage>
</organism>
<keyword evidence="2" id="KW-1185">Reference proteome</keyword>